<dbReference type="GO" id="GO:0016757">
    <property type="term" value="F:glycosyltransferase activity"/>
    <property type="evidence" value="ECO:0007669"/>
    <property type="project" value="UniProtKB-KW"/>
</dbReference>
<sequence length="332" mass="37355">MKKISIVSPCFNEEDNVETCYRTVREIFERDLPGYEREHIFVDNASTDRTVEILRRIAAEDPCVKVIVNSRNFGVYRSTFNGLRHATGDATLCMLPVDLQDPPELLPEFVKLWESGYDVVAGARSTREEGFFLRTARKAFYRIVNALSDFELSPDVGEFQLIDRKVLDAVLAHDDNYPYIRGIIASVGFRKVIIPYTWRARKRGMSKHSMMMLTDQALNAIFAFTRAPLRFCSLAGFGIAIFSILFSIVSVVLWFLGVGDAPRGTTTIIVALFFLSGVQLLFIGLMGEYITAIHNQVRGGPCVIEKELINIPKLASVGPERGRVTKFPGRKT</sequence>
<feature type="domain" description="Glycosyltransferase 2-like" evidence="8">
    <location>
        <begin position="5"/>
        <end position="169"/>
    </location>
</feature>
<keyword evidence="6 7" id="KW-0472">Membrane</keyword>
<dbReference type="InterPro" id="IPR001173">
    <property type="entry name" value="Glyco_trans_2-like"/>
</dbReference>
<dbReference type="Pfam" id="PF00535">
    <property type="entry name" value="Glycos_transf_2"/>
    <property type="match status" value="1"/>
</dbReference>
<evidence type="ECO:0000313" key="9">
    <source>
        <dbReference type="EMBL" id="PPB81567.1"/>
    </source>
</evidence>
<dbReference type="SUPFAM" id="SSF53448">
    <property type="entry name" value="Nucleotide-diphospho-sugar transferases"/>
    <property type="match status" value="1"/>
</dbReference>
<dbReference type="OrthoDB" id="9807795at2"/>
<evidence type="ECO:0000256" key="6">
    <source>
        <dbReference type="ARBA" id="ARBA00023136"/>
    </source>
</evidence>
<dbReference type="PANTHER" id="PTHR48090">
    <property type="entry name" value="UNDECAPRENYL-PHOSPHATE 4-DEOXY-4-FORMAMIDO-L-ARABINOSE TRANSFERASE-RELATED"/>
    <property type="match status" value="1"/>
</dbReference>
<gene>
    <name evidence="9" type="ORF">LV82_00776</name>
</gene>
<dbReference type="Gene3D" id="3.90.550.10">
    <property type="entry name" value="Spore Coat Polysaccharide Biosynthesis Protein SpsA, Chain A"/>
    <property type="match status" value="1"/>
</dbReference>
<evidence type="ECO:0000256" key="4">
    <source>
        <dbReference type="ARBA" id="ARBA00022692"/>
    </source>
</evidence>
<dbReference type="PANTHER" id="PTHR48090:SF1">
    <property type="entry name" value="PROPHAGE BACTOPRENOL GLUCOSYL TRANSFERASE HOMOLOG"/>
    <property type="match status" value="1"/>
</dbReference>
<feature type="transmembrane region" description="Helical" evidence="7">
    <location>
        <begin position="268"/>
        <end position="290"/>
    </location>
</feature>
<keyword evidence="3 9" id="KW-0808">Transferase</keyword>
<accession>A0A2S5JJ77</accession>
<feature type="transmembrane region" description="Helical" evidence="7">
    <location>
        <begin position="234"/>
        <end position="256"/>
    </location>
</feature>
<dbReference type="CDD" id="cd04187">
    <property type="entry name" value="DPM1_like_bac"/>
    <property type="match status" value="1"/>
</dbReference>
<dbReference type="EMBL" id="PRDS01000002">
    <property type="protein sequence ID" value="PPB81567.1"/>
    <property type="molecule type" value="Genomic_DNA"/>
</dbReference>
<dbReference type="AlphaFoldDB" id="A0A2S5JJ77"/>
<keyword evidence="2" id="KW-0328">Glycosyltransferase</keyword>
<evidence type="ECO:0000313" key="10">
    <source>
        <dbReference type="Proteomes" id="UP000239736"/>
    </source>
</evidence>
<dbReference type="RefSeq" id="WP_104069411.1">
    <property type="nucleotide sequence ID" value="NZ_PRDS01000002.1"/>
</dbReference>
<evidence type="ECO:0000256" key="1">
    <source>
        <dbReference type="ARBA" id="ARBA00004141"/>
    </source>
</evidence>
<protein>
    <submittedName>
        <fullName evidence="9">Glycosyltransferase involved in cell wall biosynthesis</fullName>
    </submittedName>
</protein>
<dbReference type="Proteomes" id="UP000239736">
    <property type="component" value="Unassembled WGS sequence"/>
</dbReference>
<evidence type="ECO:0000256" key="7">
    <source>
        <dbReference type="SAM" id="Phobius"/>
    </source>
</evidence>
<organism evidence="9 10">
    <name type="scientific">Albidovulum inexpectatum</name>
    <dbReference type="NCBI Taxonomy" id="196587"/>
    <lineage>
        <taxon>Bacteria</taxon>
        <taxon>Pseudomonadati</taxon>
        <taxon>Pseudomonadota</taxon>
        <taxon>Alphaproteobacteria</taxon>
        <taxon>Rhodobacterales</taxon>
        <taxon>Paracoccaceae</taxon>
        <taxon>Albidovulum</taxon>
    </lineage>
</organism>
<dbReference type="InterPro" id="IPR050256">
    <property type="entry name" value="Glycosyltransferase_2"/>
</dbReference>
<comment type="caution">
    <text evidence="9">The sequence shown here is derived from an EMBL/GenBank/DDBJ whole genome shotgun (WGS) entry which is preliminary data.</text>
</comment>
<evidence type="ECO:0000259" key="8">
    <source>
        <dbReference type="Pfam" id="PF00535"/>
    </source>
</evidence>
<evidence type="ECO:0000256" key="3">
    <source>
        <dbReference type="ARBA" id="ARBA00022679"/>
    </source>
</evidence>
<keyword evidence="4 7" id="KW-0812">Transmembrane</keyword>
<proteinExistence type="predicted"/>
<evidence type="ECO:0000256" key="5">
    <source>
        <dbReference type="ARBA" id="ARBA00022989"/>
    </source>
</evidence>
<dbReference type="GO" id="GO:0005886">
    <property type="term" value="C:plasma membrane"/>
    <property type="evidence" value="ECO:0007669"/>
    <property type="project" value="TreeGrafter"/>
</dbReference>
<comment type="subcellular location">
    <subcellularLocation>
        <location evidence="1">Membrane</location>
        <topology evidence="1">Multi-pass membrane protein</topology>
    </subcellularLocation>
</comment>
<evidence type="ECO:0000256" key="2">
    <source>
        <dbReference type="ARBA" id="ARBA00022676"/>
    </source>
</evidence>
<keyword evidence="10" id="KW-1185">Reference proteome</keyword>
<reference evidence="9 10" key="1">
    <citation type="submission" date="2018-01" db="EMBL/GenBank/DDBJ databases">
        <title>Genomic Encyclopedia of Archaeal and Bacterial Type Strains, Phase II (KMG-II): from individual species to whole genera.</title>
        <authorList>
            <person name="Goeker M."/>
        </authorList>
    </citation>
    <scope>NUCLEOTIDE SEQUENCE [LARGE SCALE GENOMIC DNA]</scope>
    <source>
        <strain evidence="9 10">DSM 12048</strain>
    </source>
</reference>
<name>A0A2S5JJ77_9RHOB</name>
<keyword evidence="5 7" id="KW-1133">Transmembrane helix</keyword>
<dbReference type="InterPro" id="IPR029044">
    <property type="entry name" value="Nucleotide-diphossugar_trans"/>
</dbReference>